<dbReference type="InterPro" id="IPR004045">
    <property type="entry name" value="Glutathione_S-Trfase_N"/>
</dbReference>
<dbReference type="SUPFAM" id="SSF47616">
    <property type="entry name" value="GST C-terminal domain-like"/>
    <property type="match status" value="1"/>
</dbReference>
<dbReference type="SUPFAM" id="SSF52833">
    <property type="entry name" value="Thioredoxin-like"/>
    <property type="match status" value="1"/>
</dbReference>
<dbReference type="InterPro" id="IPR010987">
    <property type="entry name" value="Glutathione-S-Trfase_C-like"/>
</dbReference>
<dbReference type="CDD" id="cd03206">
    <property type="entry name" value="GST_C_7"/>
    <property type="match status" value="1"/>
</dbReference>
<evidence type="ECO:0000256" key="1">
    <source>
        <dbReference type="RuleBase" id="RU003494"/>
    </source>
</evidence>
<dbReference type="SFLD" id="SFLDG00358">
    <property type="entry name" value="Main_(cytGST)"/>
    <property type="match status" value="1"/>
</dbReference>
<evidence type="ECO:0000259" key="3">
    <source>
        <dbReference type="PROSITE" id="PS50405"/>
    </source>
</evidence>
<dbReference type="InterPro" id="IPR040079">
    <property type="entry name" value="Glutathione_S-Trfase"/>
</dbReference>
<name>A0ABQ0P3C7_9PROT</name>
<gene>
    <name evidence="4" type="ORF">AA12717_0577</name>
</gene>
<dbReference type="InterPro" id="IPR036249">
    <property type="entry name" value="Thioredoxin-like_sf"/>
</dbReference>
<evidence type="ECO:0000259" key="2">
    <source>
        <dbReference type="PROSITE" id="PS50404"/>
    </source>
</evidence>
<comment type="similarity">
    <text evidence="1">Belongs to the GST superfamily.</text>
</comment>
<feature type="domain" description="GST N-terminal" evidence="2">
    <location>
        <begin position="1"/>
        <end position="66"/>
    </location>
</feature>
<feature type="domain" description="GST C-terminal" evidence="3">
    <location>
        <begin position="71"/>
        <end position="183"/>
    </location>
</feature>
<organism evidence="4 5">
    <name type="scientific">Gluconacetobacter sacchari DSM 12717</name>
    <dbReference type="NCBI Taxonomy" id="1307940"/>
    <lineage>
        <taxon>Bacteria</taxon>
        <taxon>Pseudomonadati</taxon>
        <taxon>Pseudomonadota</taxon>
        <taxon>Alphaproteobacteria</taxon>
        <taxon>Acetobacterales</taxon>
        <taxon>Acetobacteraceae</taxon>
        <taxon>Gluconacetobacter</taxon>
    </lineage>
</organism>
<evidence type="ECO:0000313" key="5">
    <source>
        <dbReference type="Proteomes" id="UP001060895"/>
    </source>
</evidence>
<keyword evidence="5" id="KW-1185">Reference proteome</keyword>
<reference evidence="4" key="1">
    <citation type="submission" date="2013-04" db="EMBL/GenBank/DDBJ databases">
        <title>The genome sequencing project of 58 acetic acid bacteria.</title>
        <authorList>
            <person name="Okamoto-Kainuma A."/>
            <person name="Ishikawa M."/>
            <person name="Umino S."/>
            <person name="Koizumi Y."/>
            <person name="Shiwa Y."/>
            <person name="Yoshikawa H."/>
            <person name="Matsutani M."/>
            <person name="Matsushita K."/>
        </authorList>
    </citation>
    <scope>NUCLEOTIDE SEQUENCE</scope>
    <source>
        <strain evidence="4">DSM 12717</strain>
    </source>
</reference>
<dbReference type="PANTHER" id="PTHR44051">
    <property type="entry name" value="GLUTATHIONE S-TRANSFERASE-RELATED"/>
    <property type="match status" value="1"/>
</dbReference>
<dbReference type="PROSITE" id="PS50404">
    <property type="entry name" value="GST_NTER"/>
    <property type="match status" value="1"/>
</dbReference>
<proteinExistence type="inferred from homology"/>
<comment type="caution">
    <text evidence="4">The sequence shown here is derived from an EMBL/GenBank/DDBJ whole genome shotgun (WGS) entry which is preliminary data.</text>
</comment>
<dbReference type="Pfam" id="PF00043">
    <property type="entry name" value="GST_C"/>
    <property type="match status" value="1"/>
</dbReference>
<dbReference type="InterPro" id="IPR004046">
    <property type="entry name" value="GST_C"/>
</dbReference>
<accession>A0ABQ0P3C7</accession>
<dbReference type="SFLD" id="SFLDS00019">
    <property type="entry name" value="Glutathione_Transferase_(cytos"/>
    <property type="match status" value="1"/>
</dbReference>
<dbReference type="Pfam" id="PF02798">
    <property type="entry name" value="GST_N"/>
    <property type="match status" value="1"/>
</dbReference>
<dbReference type="Gene3D" id="3.40.30.10">
    <property type="entry name" value="Glutaredoxin"/>
    <property type="match status" value="1"/>
</dbReference>
<sequence>MRLFAALTGTSLDLVPVNFAAGQHHDPAFRKLNPFEEVPVLVDGDFILRDSQAILVYLAGRLPDRSWWPDDSRSQASIMQWLSVAASEVRGGPNVARLIRKFGYALDMDAALRQTGRLLPLLDAHVATRDWFALDRPTIADCALFPYLALAPEGGIDLSPYPALARWFGRVRSLAGFIPMPGL</sequence>
<dbReference type="PANTHER" id="PTHR44051:SF2">
    <property type="entry name" value="HYPOTHETICAL GLUTATHIONE S-TRANSFERASE LIKE PROTEIN"/>
    <property type="match status" value="1"/>
</dbReference>
<dbReference type="PROSITE" id="PS50405">
    <property type="entry name" value="GST_CTER"/>
    <property type="match status" value="1"/>
</dbReference>
<dbReference type="EMBL" id="BAQP01000017">
    <property type="protein sequence ID" value="GBQ20444.1"/>
    <property type="molecule type" value="Genomic_DNA"/>
</dbReference>
<evidence type="ECO:0000313" key="4">
    <source>
        <dbReference type="EMBL" id="GBQ20444.1"/>
    </source>
</evidence>
<dbReference type="InterPro" id="IPR036282">
    <property type="entry name" value="Glutathione-S-Trfase_C_sf"/>
</dbReference>
<protein>
    <submittedName>
        <fullName evidence="4">Glutathione S-transferase</fullName>
    </submittedName>
</protein>
<dbReference type="Gene3D" id="1.20.1050.10">
    <property type="match status" value="1"/>
</dbReference>
<dbReference type="Proteomes" id="UP001060895">
    <property type="component" value="Unassembled WGS sequence"/>
</dbReference>